<organism evidence="1 2">
    <name type="scientific">Herminiimonas glaciei</name>
    <dbReference type="NCBI Taxonomy" id="523788"/>
    <lineage>
        <taxon>Bacteria</taxon>
        <taxon>Pseudomonadati</taxon>
        <taxon>Pseudomonadota</taxon>
        <taxon>Betaproteobacteria</taxon>
        <taxon>Burkholderiales</taxon>
        <taxon>Oxalobacteraceae</taxon>
        <taxon>Herminiimonas</taxon>
    </lineage>
</organism>
<evidence type="ECO:0000313" key="1">
    <source>
        <dbReference type="EMBL" id="MFC7286915.1"/>
    </source>
</evidence>
<gene>
    <name evidence="1" type="ORF">ACFQPC_02590</name>
</gene>
<dbReference type="Gene3D" id="3.40.50.2000">
    <property type="entry name" value="Glycogen Phosphorylase B"/>
    <property type="match status" value="2"/>
</dbReference>
<dbReference type="SUPFAM" id="SSF53756">
    <property type="entry name" value="UDP-Glycosyltransferase/glycogen phosphorylase"/>
    <property type="match status" value="1"/>
</dbReference>
<comment type="caution">
    <text evidence="1">The sequence shown here is derived from an EMBL/GenBank/DDBJ whole genome shotgun (WGS) entry which is preliminary data.</text>
</comment>
<proteinExistence type="predicted"/>
<evidence type="ECO:0008006" key="3">
    <source>
        <dbReference type="Google" id="ProtNLM"/>
    </source>
</evidence>
<accession>A0ABW2I7A5</accession>
<dbReference type="EMBL" id="JBHTBU010000001">
    <property type="protein sequence ID" value="MFC7286915.1"/>
    <property type="molecule type" value="Genomic_DNA"/>
</dbReference>
<protein>
    <recommendedName>
        <fullName evidence="3">Glycosyltransferase involved in cell wall biosynthesis</fullName>
    </recommendedName>
</protein>
<dbReference type="Proteomes" id="UP001596542">
    <property type="component" value="Unassembled WGS sequence"/>
</dbReference>
<evidence type="ECO:0000313" key="2">
    <source>
        <dbReference type="Proteomes" id="UP001596542"/>
    </source>
</evidence>
<name>A0ABW2I7A5_9BURK</name>
<sequence length="373" mass="42016">MKSILIISFSDLARDPRVHRQILALRDSYSVTTLGLSPSSIPGVAHINADRPNGKTRRLFGAFLSILRLDQLFYWSHPSVKSALAATRNCDFDVILANDLDALPVTFAIAGKKTRIVFDAHEYAPREFEDRWIWRLLHQRRISAQCKEFIPQVNAMTTVCESIADLYASEYGVRVHTITNATAYQDLGPREVVADKIRMIHHGVAAPSRHPEEMIRLMDLLDERFSLDFMLIAHAPAYLETLKTLAAHNPRIRFLDPVPMLEISPSINDYDIGLFLLPPVSVNYSYALPNKFFEFLQARLAIAIGPSSEMKRLVDKHELGVVSDDFSAESMARSLSGLSADMLMRYKNNSHKAAPQLCAERNADLLRELIGNT</sequence>
<dbReference type="RefSeq" id="WP_382270081.1">
    <property type="nucleotide sequence ID" value="NZ_JBHTBU010000001.1"/>
</dbReference>
<keyword evidence="2" id="KW-1185">Reference proteome</keyword>
<reference evidence="2" key="1">
    <citation type="journal article" date="2019" name="Int. J. Syst. Evol. Microbiol.">
        <title>The Global Catalogue of Microorganisms (GCM) 10K type strain sequencing project: providing services to taxonomists for standard genome sequencing and annotation.</title>
        <authorList>
            <consortium name="The Broad Institute Genomics Platform"/>
            <consortium name="The Broad Institute Genome Sequencing Center for Infectious Disease"/>
            <person name="Wu L."/>
            <person name="Ma J."/>
        </authorList>
    </citation>
    <scope>NUCLEOTIDE SEQUENCE [LARGE SCALE GENOMIC DNA]</scope>
    <source>
        <strain evidence="2">KACC 12508</strain>
    </source>
</reference>